<dbReference type="InterPro" id="IPR002931">
    <property type="entry name" value="Transglutaminase-like"/>
</dbReference>
<dbReference type="PANTHER" id="PTHR42736">
    <property type="entry name" value="PROTEIN-GLUTAMINE GAMMA-GLUTAMYLTRANSFERASE"/>
    <property type="match status" value="1"/>
</dbReference>
<dbReference type="GO" id="GO:0003810">
    <property type="term" value="F:protein-glutamine gamma-glutamyltransferase activity"/>
    <property type="evidence" value="ECO:0007669"/>
    <property type="project" value="UniProtKB-EC"/>
</dbReference>
<dbReference type="InterPro" id="IPR021878">
    <property type="entry name" value="TgpA_N"/>
</dbReference>
<dbReference type="Pfam" id="PF13559">
    <property type="entry name" value="DUF4129"/>
    <property type="match status" value="1"/>
</dbReference>
<dbReference type="EC" id="2.3.2.13" evidence="3"/>
<dbReference type="Pfam" id="PF11992">
    <property type="entry name" value="TgpA_N"/>
    <property type="match status" value="1"/>
</dbReference>
<keyword evidence="1" id="KW-0812">Transmembrane</keyword>
<keyword evidence="1" id="KW-1133">Transmembrane helix</keyword>
<dbReference type="InterPro" id="IPR025403">
    <property type="entry name" value="TgpA-like_C"/>
</dbReference>
<sequence>MNAQARALDHAEHGMLLAQLALVLAPLARALPYTFSLLLAMLMLWRWLLWRQHAALPSRAMLGVVATMVLAVAGLLVWQAGGQIGRELSVALLGAFVILKLLECRALADATLVTQLCFYLLLGLYLFDQPFWLAIHTVAAAAWILRNWLFLQHPQARGRIAPWPLLGRMVAGALPWALVLFLLFPRLERPLWRLPQSAPSASTGIGDTMSPGSVGRLTPSTQIALRADTGGRALPRGELYWRALVLWQFDGGTWRTVPARQARMRPAPAVPDETAGGAAAGIDYTITLEPTQRQWLFLLDRGQAIGQQADAMVSPDGEFLARTPVGQRLLYRARSAPAAAEAVEPLDPQTRQLALRLPAGNPRARALAAQWAERHPEPADRARAALALFAAAPFAYTLSPPPLGSEQIDGFLFGTRRGFCEHYAGSFVFLMRAAGVPARAVIGYQGGEFNPVGGHYIVRQADAHAWAEIWLENRGWVRVDPTHAVAPGRIERGIDALHDGEIAALREARRPGWLRDVRWGMDGMVHHWHRWVLQYDHRMQLQLLRQAGLGGNLLPVMLASMALLAALAMLPLLLRRRARGGDPVRAVYASFAQMLARHGCVRAPGEGPCDFARRAAAMYPAAADAVQAFTEQYIALRYGNRSAHADKAGASGLRRSLARVRGALRRGAPRADGNESR</sequence>
<dbReference type="SUPFAM" id="SSF54001">
    <property type="entry name" value="Cysteine proteinases"/>
    <property type="match status" value="1"/>
</dbReference>
<dbReference type="Gene3D" id="3.10.620.30">
    <property type="match status" value="1"/>
</dbReference>
<reference evidence="3 4" key="1">
    <citation type="submission" date="2021-08" db="EMBL/GenBank/DDBJ databases">
        <authorList>
            <person name="Peeters C."/>
        </authorList>
    </citation>
    <scope>NUCLEOTIDE SEQUENCE [LARGE SCALE GENOMIC DNA]</scope>
    <source>
        <strain evidence="3 4">LMG 21510</strain>
    </source>
</reference>
<feature type="transmembrane region" description="Helical" evidence="1">
    <location>
        <begin position="30"/>
        <end position="48"/>
    </location>
</feature>
<dbReference type="SMART" id="SM00460">
    <property type="entry name" value="TGc"/>
    <property type="match status" value="1"/>
</dbReference>
<feature type="transmembrane region" description="Helical" evidence="1">
    <location>
        <begin position="553"/>
        <end position="574"/>
    </location>
</feature>
<organism evidence="3 4">
    <name type="scientific">Cupriavidus respiraculi</name>
    <dbReference type="NCBI Taxonomy" id="195930"/>
    <lineage>
        <taxon>Bacteria</taxon>
        <taxon>Pseudomonadati</taxon>
        <taxon>Pseudomonadota</taxon>
        <taxon>Betaproteobacteria</taxon>
        <taxon>Burkholderiales</taxon>
        <taxon>Burkholderiaceae</taxon>
        <taxon>Cupriavidus</taxon>
    </lineage>
</organism>
<gene>
    <name evidence="3" type="primary">tgpA</name>
    <name evidence="3" type="ORF">LMG21510_03976</name>
</gene>
<dbReference type="Proteomes" id="UP000721236">
    <property type="component" value="Unassembled WGS sequence"/>
</dbReference>
<feature type="domain" description="Transglutaminase-like" evidence="2">
    <location>
        <begin position="412"/>
        <end position="483"/>
    </location>
</feature>
<dbReference type="PANTHER" id="PTHR42736:SF1">
    <property type="entry name" value="PROTEIN-GLUTAMINE GAMMA-GLUTAMYLTRANSFERASE"/>
    <property type="match status" value="1"/>
</dbReference>
<keyword evidence="4" id="KW-1185">Reference proteome</keyword>
<evidence type="ECO:0000256" key="1">
    <source>
        <dbReference type="SAM" id="Phobius"/>
    </source>
</evidence>
<keyword evidence="3" id="KW-0012">Acyltransferase</keyword>
<accession>A0ABN7Z4D9</accession>
<keyword evidence="3" id="KW-0808">Transferase</keyword>
<dbReference type="InterPro" id="IPR052901">
    <property type="entry name" value="Bact_TGase-like"/>
</dbReference>
<dbReference type="RefSeq" id="WP_224043599.1">
    <property type="nucleotide sequence ID" value="NZ_CAJZAH010000004.1"/>
</dbReference>
<keyword evidence="1" id="KW-0472">Membrane</keyword>
<dbReference type="EMBL" id="CAJZAH010000004">
    <property type="protein sequence ID" value="CAG9180063.1"/>
    <property type="molecule type" value="Genomic_DNA"/>
</dbReference>
<evidence type="ECO:0000259" key="2">
    <source>
        <dbReference type="SMART" id="SM00460"/>
    </source>
</evidence>
<protein>
    <submittedName>
        <fullName evidence="3">Protein-glutamine gamma-glutamyltransferase</fullName>
        <ecNumber evidence="3">2.3.2.13</ecNumber>
    </submittedName>
</protein>
<name>A0ABN7Z4D9_9BURK</name>
<feature type="transmembrane region" description="Helical" evidence="1">
    <location>
        <begin position="60"/>
        <end position="78"/>
    </location>
</feature>
<feature type="transmembrane region" description="Helical" evidence="1">
    <location>
        <begin position="133"/>
        <end position="151"/>
    </location>
</feature>
<dbReference type="Pfam" id="PF01841">
    <property type="entry name" value="Transglut_core"/>
    <property type="match status" value="1"/>
</dbReference>
<comment type="caution">
    <text evidence="3">The sequence shown here is derived from an EMBL/GenBank/DDBJ whole genome shotgun (WGS) entry which is preliminary data.</text>
</comment>
<dbReference type="InterPro" id="IPR038765">
    <property type="entry name" value="Papain-like_cys_pep_sf"/>
</dbReference>
<feature type="transmembrane region" description="Helical" evidence="1">
    <location>
        <begin position="163"/>
        <end position="184"/>
    </location>
</feature>
<evidence type="ECO:0000313" key="3">
    <source>
        <dbReference type="EMBL" id="CAG9180063.1"/>
    </source>
</evidence>
<proteinExistence type="predicted"/>
<evidence type="ECO:0000313" key="4">
    <source>
        <dbReference type="Proteomes" id="UP000721236"/>
    </source>
</evidence>